<dbReference type="OrthoDB" id="9806939at2"/>
<evidence type="ECO:0000256" key="2">
    <source>
        <dbReference type="ARBA" id="ARBA00023054"/>
    </source>
</evidence>
<dbReference type="GO" id="GO:0030313">
    <property type="term" value="C:cell envelope"/>
    <property type="evidence" value="ECO:0007669"/>
    <property type="project" value="UniProtKB-SubCell"/>
</dbReference>
<reference evidence="5" key="2">
    <citation type="submission" date="2019-06" db="EMBL/GenBank/DDBJ databases">
        <title>Co-occurence of chitin degradation, pigmentation and bioactivity in marine Pseudoalteromonas.</title>
        <authorList>
            <person name="Sonnenschein E.C."/>
            <person name="Bech P.K."/>
        </authorList>
    </citation>
    <scope>NUCLEOTIDE SEQUENCE [LARGE SCALE GENOMIC DNA]</scope>
    <source>
        <strain evidence="5">S3790</strain>
    </source>
</reference>
<dbReference type="Gene3D" id="2.40.30.170">
    <property type="match status" value="1"/>
</dbReference>
<evidence type="ECO:0000313" key="4">
    <source>
        <dbReference type="EMBL" id="TMO68820.1"/>
    </source>
</evidence>
<dbReference type="RefSeq" id="WP_138591358.1">
    <property type="nucleotide sequence ID" value="NZ_PNBX01000029.1"/>
</dbReference>
<gene>
    <name evidence="4" type="ORF">CWC19_07840</name>
</gene>
<comment type="caution">
    <text evidence="4">The sequence shown here is derived from an EMBL/GenBank/DDBJ whole genome shotgun (WGS) entry which is preliminary data.</text>
</comment>
<evidence type="ECO:0000256" key="1">
    <source>
        <dbReference type="ARBA" id="ARBA00004196"/>
    </source>
</evidence>
<reference evidence="4 5" key="1">
    <citation type="submission" date="2018-01" db="EMBL/GenBank/DDBJ databases">
        <authorList>
            <person name="Paulsen S."/>
            <person name="Gram L.K."/>
        </authorList>
    </citation>
    <scope>NUCLEOTIDE SEQUENCE [LARGE SCALE GENOMIC DNA]</scope>
    <source>
        <strain evidence="4 5">S3790</strain>
    </source>
</reference>
<feature type="transmembrane region" description="Helical" evidence="3">
    <location>
        <begin position="13"/>
        <end position="34"/>
    </location>
</feature>
<dbReference type="Gene3D" id="2.40.50.100">
    <property type="match status" value="1"/>
</dbReference>
<keyword evidence="2" id="KW-0175">Coiled coil</keyword>
<sequence>MDIKVNTQRASKLPFYVIALIVLLGVAVAIKQVWQYGRSEVTLSASELVMSKVQKGNFTVSVRGNGILAPDKVEWLSAGGDAKVAQQYLKVGNHVKQGELIVLLSNPRLKQSLTEAQWELSAIEAQLMAEKVSDSSRIKQLKSTILRDKLALQGAQNEYQAHQELIATGAVSKLDFQRAKITLDQAEQGYLASKELLSETEKTHQANQQARFARLNQIKNQVAQIQSQVDDLQIKASMDSIILTVPIEVGQHVTTGSNLVKLADHKALIGEIQVPEIQIQQVKIGQTVRINTQNSLFMGSVSRINPAVTQGNVQVDITFSDPLPADARPDLSVEADIQVAKLENTLFVSRPLFSQSQTATSFYKLDPDGGLARRVKVEVGQGSTSHIQIINGLEEGDTIIISDPSRFDSYPTFSIN</sequence>
<protein>
    <submittedName>
        <fullName evidence="4">Secretion protein HylD</fullName>
    </submittedName>
</protein>
<evidence type="ECO:0000313" key="5">
    <source>
        <dbReference type="Proteomes" id="UP000307217"/>
    </source>
</evidence>
<comment type="subcellular location">
    <subcellularLocation>
        <location evidence="1">Cell envelope</location>
    </subcellularLocation>
</comment>
<dbReference type="Gene3D" id="1.10.287.470">
    <property type="entry name" value="Helix hairpin bin"/>
    <property type="match status" value="1"/>
</dbReference>
<dbReference type="AlphaFoldDB" id="A0A5S3VAD9"/>
<name>A0A5S3VAD9_9GAMM</name>
<dbReference type="Gene3D" id="2.40.420.20">
    <property type="match status" value="1"/>
</dbReference>
<accession>A0A5S3VAD9</accession>
<keyword evidence="3" id="KW-0812">Transmembrane</keyword>
<keyword evidence="3" id="KW-0472">Membrane</keyword>
<keyword evidence="3" id="KW-1133">Transmembrane helix</keyword>
<dbReference type="PANTHER" id="PTHR32347">
    <property type="entry name" value="EFFLUX SYSTEM COMPONENT YKNX-RELATED"/>
    <property type="match status" value="1"/>
</dbReference>
<evidence type="ECO:0000256" key="3">
    <source>
        <dbReference type="SAM" id="Phobius"/>
    </source>
</evidence>
<dbReference type="EMBL" id="PNBX01000029">
    <property type="protein sequence ID" value="TMO68820.1"/>
    <property type="molecule type" value="Genomic_DNA"/>
</dbReference>
<dbReference type="Proteomes" id="UP000307217">
    <property type="component" value="Unassembled WGS sequence"/>
</dbReference>
<organism evidence="4 5">
    <name type="scientific">Pseudoalteromonas aurantia</name>
    <dbReference type="NCBI Taxonomy" id="43654"/>
    <lineage>
        <taxon>Bacteria</taxon>
        <taxon>Pseudomonadati</taxon>
        <taxon>Pseudomonadota</taxon>
        <taxon>Gammaproteobacteria</taxon>
        <taxon>Alteromonadales</taxon>
        <taxon>Pseudoalteromonadaceae</taxon>
        <taxon>Pseudoalteromonas</taxon>
    </lineage>
</organism>
<proteinExistence type="predicted"/>
<dbReference type="InterPro" id="IPR050465">
    <property type="entry name" value="UPF0194_transport"/>
</dbReference>